<evidence type="ECO:0000313" key="2">
    <source>
        <dbReference type="EMBL" id="PJC56300.1"/>
    </source>
</evidence>
<comment type="caution">
    <text evidence="2">The sequence shown here is derived from an EMBL/GenBank/DDBJ whole genome shotgun (WGS) entry which is preliminary data.</text>
</comment>
<organism evidence="2 3">
    <name type="scientific">Candidatus Kaiserbacteria bacterium CG_4_9_14_0_2_um_filter_41_32</name>
    <dbReference type="NCBI Taxonomy" id="1974601"/>
    <lineage>
        <taxon>Bacteria</taxon>
        <taxon>Candidatus Kaiseribacteriota</taxon>
    </lineage>
</organism>
<name>A0A2M8FF73_9BACT</name>
<proteinExistence type="predicted"/>
<gene>
    <name evidence="2" type="ORF">CO026_01050</name>
</gene>
<accession>A0A2M8FF73</accession>
<dbReference type="AlphaFoldDB" id="A0A2M8FF73"/>
<feature type="compositionally biased region" description="Polar residues" evidence="1">
    <location>
        <begin position="48"/>
        <end position="75"/>
    </location>
</feature>
<evidence type="ECO:0000313" key="3">
    <source>
        <dbReference type="Proteomes" id="UP000230391"/>
    </source>
</evidence>
<reference evidence="3" key="1">
    <citation type="submission" date="2017-09" db="EMBL/GenBank/DDBJ databases">
        <title>Depth-based differentiation of microbial function through sediment-hosted aquifers and enrichment of novel symbionts in the deep terrestrial subsurface.</title>
        <authorList>
            <person name="Probst A.J."/>
            <person name="Ladd B."/>
            <person name="Jarett J.K."/>
            <person name="Geller-Mcgrath D.E."/>
            <person name="Sieber C.M.K."/>
            <person name="Emerson J.B."/>
            <person name="Anantharaman K."/>
            <person name="Thomas B.C."/>
            <person name="Malmstrom R."/>
            <person name="Stieglmeier M."/>
            <person name="Klingl A."/>
            <person name="Woyke T."/>
            <person name="Ryan C.M."/>
            <person name="Banfield J.F."/>
        </authorList>
    </citation>
    <scope>NUCLEOTIDE SEQUENCE [LARGE SCALE GENOMIC DNA]</scope>
</reference>
<feature type="region of interest" description="Disordered" evidence="1">
    <location>
        <begin position="48"/>
        <end position="91"/>
    </location>
</feature>
<protein>
    <submittedName>
        <fullName evidence="2">Uncharacterized protein</fullName>
    </submittedName>
</protein>
<dbReference type="EMBL" id="PFRD01000046">
    <property type="protein sequence ID" value="PJC56300.1"/>
    <property type="molecule type" value="Genomic_DNA"/>
</dbReference>
<dbReference type="Proteomes" id="UP000230391">
    <property type="component" value="Unassembled WGS sequence"/>
</dbReference>
<sequence length="91" mass="9859">MRIILIIQALIILAGSYYIFVLLSVPDTESIIESNDIATTTTERSVISNESIKVGAETSSTTMGNDTGDQSNSPNDYGMEYPIADDNPQVQ</sequence>
<evidence type="ECO:0000256" key="1">
    <source>
        <dbReference type="SAM" id="MobiDB-lite"/>
    </source>
</evidence>